<dbReference type="RefSeq" id="WP_378050111.1">
    <property type="nucleotide sequence ID" value="NZ_JBHSXE010000002.1"/>
</dbReference>
<dbReference type="EMBL" id="JBHSXS010000019">
    <property type="protein sequence ID" value="MFC6883519.1"/>
    <property type="molecule type" value="Genomic_DNA"/>
</dbReference>
<name>A0ABW2CNZ3_9ACTN</name>
<reference evidence="4" key="1">
    <citation type="journal article" date="2019" name="Int. J. Syst. Evol. Microbiol.">
        <title>The Global Catalogue of Microorganisms (GCM) 10K type strain sequencing project: providing services to taxonomists for standard genome sequencing and annotation.</title>
        <authorList>
            <consortium name="The Broad Institute Genomics Platform"/>
            <consortium name="The Broad Institute Genome Sequencing Center for Infectious Disease"/>
            <person name="Wu L."/>
            <person name="Ma J."/>
        </authorList>
    </citation>
    <scope>NUCLEOTIDE SEQUENCE [LARGE SCALE GENOMIC DNA]</scope>
    <source>
        <strain evidence="4">JCM 3369</strain>
    </source>
</reference>
<feature type="chain" id="PRO_5046950825" description="DUF4352 domain-containing protein" evidence="2">
    <location>
        <begin position="24"/>
        <end position="200"/>
    </location>
</feature>
<dbReference type="PROSITE" id="PS51257">
    <property type="entry name" value="PROKAR_LIPOPROTEIN"/>
    <property type="match status" value="1"/>
</dbReference>
<evidence type="ECO:0000256" key="2">
    <source>
        <dbReference type="SAM" id="SignalP"/>
    </source>
</evidence>
<protein>
    <recommendedName>
        <fullName evidence="5">DUF4352 domain-containing protein</fullName>
    </recommendedName>
</protein>
<feature type="signal peptide" evidence="2">
    <location>
        <begin position="1"/>
        <end position="23"/>
    </location>
</feature>
<evidence type="ECO:0000256" key="1">
    <source>
        <dbReference type="SAM" id="MobiDB-lite"/>
    </source>
</evidence>
<keyword evidence="4" id="KW-1185">Reference proteome</keyword>
<gene>
    <name evidence="3" type="ORF">ACFQKB_27425</name>
</gene>
<comment type="caution">
    <text evidence="3">The sequence shown here is derived from an EMBL/GenBank/DDBJ whole genome shotgun (WGS) entry which is preliminary data.</text>
</comment>
<organism evidence="3 4">
    <name type="scientific">Actinomadura yumaensis</name>
    <dbReference type="NCBI Taxonomy" id="111807"/>
    <lineage>
        <taxon>Bacteria</taxon>
        <taxon>Bacillati</taxon>
        <taxon>Actinomycetota</taxon>
        <taxon>Actinomycetes</taxon>
        <taxon>Streptosporangiales</taxon>
        <taxon>Thermomonosporaceae</taxon>
        <taxon>Actinomadura</taxon>
    </lineage>
</organism>
<sequence length="200" mass="20890">MKPSNSLRSVAAATIVAALLVTAAGCGGDDSGKKAAVQLTEVRPNDDYTQGAEEPTGPPAQAPAPKRVGESVDVGGGLKVTLLRIRAVPRRVLDPVTFDKPASWRGLHIVFRTYNGTGRPLKLDPSEYQATSDPNTASGIGANDERGALGDGTLLPGRTRDHTLRHMLPSTSGIVVDLTVDADPSPPQPFTPVTWAGDAH</sequence>
<accession>A0ABW2CNZ3</accession>
<keyword evidence="2" id="KW-0732">Signal</keyword>
<feature type="compositionally biased region" description="Polar residues" evidence="1">
    <location>
        <begin position="128"/>
        <end position="138"/>
    </location>
</feature>
<feature type="region of interest" description="Disordered" evidence="1">
    <location>
        <begin position="126"/>
        <end position="151"/>
    </location>
</feature>
<evidence type="ECO:0000313" key="4">
    <source>
        <dbReference type="Proteomes" id="UP001596380"/>
    </source>
</evidence>
<evidence type="ECO:0000313" key="3">
    <source>
        <dbReference type="EMBL" id="MFC6883519.1"/>
    </source>
</evidence>
<proteinExistence type="predicted"/>
<feature type="region of interest" description="Disordered" evidence="1">
    <location>
        <begin position="42"/>
        <end position="71"/>
    </location>
</feature>
<evidence type="ECO:0008006" key="5">
    <source>
        <dbReference type="Google" id="ProtNLM"/>
    </source>
</evidence>
<dbReference type="Proteomes" id="UP001596380">
    <property type="component" value="Unassembled WGS sequence"/>
</dbReference>